<dbReference type="GO" id="GO:0005524">
    <property type="term" value="F:ATP binding"/>
    <property type="evidence" value="ECO:0007669"/>
    <property type="project" value="UniProtKB-KW"/>
</dbReference>
<keyword evidence="12" id="KW-1185">Reference proteome</keyword>
<evidence type="ECO:0000256" key="6">
    <source>
        <dbReference type="ARBA" id="ARBA00022840"/>
    </source>
</evidence>
<evidence type="ECO:0000256" key="2">
    <source>
        <dbReference type="ARBA" id="ARBA00022448"/>
    </source>
</evidence>
<evidence type="ECO:0000256" key="1">
    <source>
        <dbReference type="ARBA" id="ARBA00004202"/>
    </source>
</evidence>
<evidence type="ECO:0000313" key="12">
    <source>
        <dbReference type="Proteomes" id="UP000236731"/>
    </source>
</evidence>
<dbReference type="GO" id="GO:0006826">
    <property type="term" value="P:iron ion transport"/>
    <property type="evidence" value="ECO:0007669"/>
    <property type="project" value="UniProtKB-KW"/>
</dbReference>
<keyword evidence="5" id="KW-0547">Nucleotide-binding</keyword>
<comment type="subcellular location">
    <subcellularLocation>
        <location evidence="1">Cell membrane</location>
        <topology evidence="1">Peripheral membrane protein</topology>
    </subcellularLocation>
</comment>
<dbReference type="GO" id="GO:0016887">
    <property type="term" value="F:ATP hydrolysis activity"/>
    <property type="evidence" value="ECO:0007669"/>
    <property type="project" value="InterPro"/>
</dbReference>
<dbReference type="Pfam" id="PF00005">
    <property type="entry name" value="ABC_tran"/>
    <property type="match status" value="1"/>
</dbReference>
<keyword evidence="2" id="KW-0813">Transport</keyword>
<keyword evidence="4" id="KW-0410">Iron transport</keyword>
<evidence type="ECO:0000256" key="8">
    <source>
        <dbReference type="ARBA" id="ARBA00023065"/>
    </source>
</evidence>
<sequence>MIKISGVRKSYGKKITLENINLMLPKGKVIALIGPNGAGKSTLLSLIARLEKPDYGTIHLEGQNTASIPLRTFSKKLSFLKQQNVYDLKLRVSELIAFGRFPHSEGKITQLDRDKIEEVISLFDLSDIRNSFIDQISGGQRQRVFLAMIIAQDTDYILLDEPLNNLDMKHSRAIMALLSQLAHEFHKTIITVVHDINFAANFSDYCIAMKNGEIHYFDETRLLIRKEVLEALFDMEFEVISNASTLLCNYFYKTTPLKIIS</sequence>
<dbReference type="PANTHER" id="PTHR42771:SF3">
    <property type="entry name" value="PETROBACTIN IMPORT ATP-BINDING PROTEIN YCLP"/>
    <property type="match status" value="1"/>
</dbReference>
<evidence type="ECO:0000259" key="10">
    <source>
        <dbReference type="PROSITE" id="PS50893"/>
    </source>
</evidence>
<gene>
    <name evidence="11" type="ORF">SAMN05421877_106171</name>
</gene>
<evidence type="ECO:0000313" key="11">
    <source>
        <dbReference type="EMBL" id="SEG28865.1"/>
    </source>
</evidence>
<dbReference type="InterPro" id="IPR017871">
    <property type="entry name" value="ABC_transporter-like_CS"/>
</dbReference>
<dbReference type="InterPro" id="IPR051535">
    <property type="entry name" value="Siderophore_ABC-ATPase"/>
</dbReference>
<dbReference type="AlphaFoldDB" id="A0A1H5YZP1"/>
<dbReference type="Proteomes" id="UP000236731">
    <property type="component" value="Unassembled WGS sequence"/>
</dbReference>
<dbReference type="InterPro" id="IPR027417">
    <property type="entry name" value="P-loop_NTPase"/>
</dbReference>
<dbReference type="PROSITE" id="PS00211">
    <property type="entry name" value="ABC_TRANSPORTER_1"/>
    <property type="match status" value="1"/>
</dbReference>
<dbReference type="FunFam" id="3.40.50.300:FF:000134">
    <property type="entry name" value="Iron-enterobactin ABC transporter ATP-binding protein"/>
    <property type="match status" value="1"/>
</dbReference>
<dbReference type="EMBL" id="FNUT01000006">
    <property type="protein sequence ID" value="SEG28865.1"/>
    <property type="molecule type" value="Genomic_DNA"/>
</dbReference>
<keyword evidence="9" id="KW-0472">Membrane</keyword>
<evidence type="ECO:0000256" key="5">
    <source>
        <dbReference type="ARBA" id="ARBA00022741"/>
    </source>
</evidence>
<name>A0A1H5YZP1_9SPHI</name>
<accession>A0A1H5YZP1</accession>
<dbReference type="PANTHER" id="PTHR42771">
    <property type="entry name" value="IRON(3+)-HYDROXAMATE IMPORT ATP-BINDING PROTEIN FHUC"/>
    <property type="match status" value="1"/>
</dbReference>
<dbReference type="SMART" id="SM00382">
    <property type="entry name" value="AAA"/>
    <property type="match status" value="1"/>
</dbReference>
<dbReference type="InterPro" id="IPR003439">
    <property type="entry name" value="ABC_transporter-like_ATP-bd"/>
</dbReference>
<keyword evidence="6 11" id="KW-0067">ATP-binding</keyword>
<feature type="domain" description="ABC transporter" evidence="10">
    <location>
        <begin position="2"/>
        <end position="236"/>
    </location>
</feature>
<dbReference type="Gene3D" id="3.40.50.300">
    <property type="entry name" value="P-loop containing nucleotide triphosphate hydrolases"/>
    <property type="match status" value="1"/>
</dbReference>
<evidence type="ECO:0000256" key="3">
    <source>
        <dbReference type="ARBA" id="ARBA00022475"/>
    </source>
</evidence>
<dbReference type="InterPro" id="IPR003593">
    <property type="entry name" value="AAA+_ATPase"/>
</dbReference>
<keyword evidence="8" id="KW-0406">Ion transport</keyword>
<dbReference type="PROSITE" id="PS50893">
    <property type="entry name" value="ABC_TRANSPORTER_2"/>
    <property type="match status" value="1"/>
</dbReference>
<evidence type="ECO:0000256" key="4">
    <source>
        <dbReference type="ARBA" id="ARBA00022496"/>
    </source>
</evidence>
<protein>
    <submittedName>
        <fullName evidence="11">Iron complex transport system ATP-binding protein</fullName>
    </submittedName>
</protein>
<reference evidence="12" key="1">
    <citation type="submission" date="2016-10" db="EMBL/GenBank/DDBJ databases">
        <authorList>
            <person name="Varghese N."/>
            <person name="Submissions S."/>
        </authorList>
    </citation>
    <scope>NUCLEOTIDE SEQUENCE [LARGE SCALE GENOMIC DNA]</scope>
    <source>
        <strain evidence="12">DSM 22361</strain>
    </source>
</reference>
<dbReference type="OrthoDB" id="9806726at2"/>
<dbReference type="RefSeq" id="WP_103906339.1">
    <property type="nucleotide sequence ID" value="NZ_CP049246.1"/>
</dbReference>
<keyword evidence="3" id="KW-1003">Cell membrane</keyword>
<keyword evidence="7" id="KW-0408">Iron</keyword>
<evidence type="ECO:0000256" key="7">
    <source>
        <dbReference type="ARBA" id="ARBA00023004"/>
    </source>
</evidence>
<dbReference type="SUPFAM" id="SSF52540">
    <property type="entry name" value="P-loop containing nucleoside triphosphate hydrolases"/>
    <property type="match status" value="1"/>
</dbReference>
<dbReference type="CDD" id="cd03214">
    <property type="entry name" value="ABC_Iron-Siderophores_B12_Hemin"/>
    <property type="match status" value="1"/>
</dbReference>
<organism evidence="11 12">
    <name type="scientific">Sphingobacterium lactis</name>
    <dbReference type="NCBI Taxonomy" id="797291"/>
    <lineage>
        <taxon>Bacteria</taxon>
        <taxon>Pseudomonadati</taxon>
        <taxon>Bacteroidota</taxon>
        <taxon>Sphingobacteriia</taxon>
        <taxon>Sphingobacteriales</taxon>
        <taxon>Sphingobacteriaceae</taxon>
        <taxon>Sphingobacterium</taxon>
    </lineage>
</organism>
<dbReference type="GO" id="GO:0005886">
    <property type="term" value="C:plasma membrane"/>
    <property type="evidence" value="ECO:0007669"/>
    <property type="project" value="UniProtKB-SubCell"/>
</dbReference>
<proteinExistence type="predicted"/>
<evidence type="ECO:0000256" key="9">
    <source>
        <dbReference type="ARBA" id="ARBA00023136"/>
    </source>
</evidence>